<dbReference type="Proteomes" id="UP000189796">
    <property type="component" value="Chromosome I"/>
</dbReference>
<dbReference type="EMBL" id="LT670817">
    <property type="protein sequence ID" value="SHH59276.1"/>
    <property type="molecule type" value="Genomic_DNA"/>
</dbReference>
<dbReference type="PANTHER" id="PTHR48050">
    <property type="entry name" value="STEROL 3-BETA-GLUCOSYLTRANSFERASE"/>
    <property type="match status" value="1"/>
</dbReference>
<dbReference type="InterPro" id="IPR004276">
    <property type="entry name" value="GlycoTrans_28_N"/>
</dbReference>
<dbReference type="RefSeq" id="WP_079603961.1">
    <property type="nucleotide sequence ID" value="NZ_LT670817.1"/>
</dbReference>
<proteinExistence type="predicted"/>
<dbReference type="GO" id="GO:0033072">
    <property type="term" value="P:vancomycin biosynthetic process"/>
    <property type="evidence" value="ECO:0007669"/>
    <property type="project" value="UniProtKB-ARBA"/>
</dbReference>
<feature type="domain" description="Glycosyltransferase family 28 N-terminal" evidence="1">
    <location>
        <begin position="3"/>
        <end position="48"/>
    </location>
</feature>
<evidence type="ECO:0000259" key="1">
    <source>
        <dbReference type="Pfam" id="PF03033"/>
    </source>
</evidence>
<organism evidence="3 4">
    <name type="scientific">Bradyrhizobium erythrophlei</name>
    <dbReference type="NCBI Taxonomy" id="1437360"/>
    <lineage>
        <taxon>Bacteria</taxon>
        <taxon>Pseudomonadati</taxon>
        <taxon>Pseudomonadota</taxon>
        <taxon>Alphaproteobacteria</taxon>
        <taxon>Hyphomicrobiales</taxon>
        <taxon>Nitrobacteraceae</taxon>
        <taxon>Bradyrhizobium</taxon>
    </lineage>
</organism>
<dbReference type="FunFam" id="3.40.50.2000:FF:000009">
    <property type="entry name" value="Sterol 3-beta-glucosyltransferase UGT80A2"/>
    <property type="match status" value="1"/>
</dbReference>
<name>A0A1M5U8U2_9BRAD</name>
<sequence>MKFVLAAHGTRGDVEPCAAVGVELRRRGHEVRMAVPPNLVDFVELAGLSATSYGPDSREQIVAVADFTHNAFKIQNPVIFLRAGKELFVKGWAEMSRTLTSLADGADLLLTGQTYHGLVANVAEYYDIPVAALHHFPVRVNGQVGLPFLPSPGPLVRTTMKAGWWLYSHIITKADEEAQRRELSLPPALFPASQRMAEGETLEIQAYDQAVFPGLAAEWNGRRPFVGALTLDLTADTDDEVASWIAAGKTPIYFGFGSTPVQSPAETVAVIAGACAELGERALIYSGTGGSEHPSHPDHVKLVGQVNYTKILPMCRAAVHHGGAGTTAAGLRAGLPTLILWDVADQFIWATQVKRLKVGSAKRLWNVSRKSLVKQLRKILAPDCKARAREIAPRMTKPTVGVATAADLLEQTVHARSILDETIDPVRKPSGAAQIPVQNTHAITD</sequence>
<dbReference type="InterPro" id="IPR050426">
    <property type="entry name" value="Glycosyltransferase_28"/>
</dbReference>
<dbReference type="Pfam" id="PF03033">
    <property type="entry name" value="Glyco_transf_28"/>
    <property type="match status" value="1"/>
</dbReference>
<dbReference type="SUPFAM" id="SSF53756">
    <property type="entry name" value="UDP-Glycosyltransferase/glycogen phosphorylase"/>
    <property type="match status" value="1"/>
</dbReference>
<dbReference type="GO" id="GO:0005975">
    <property type="term" value="P:carbohydrate metabolic process"/>
    <property type="evidence" value="ECO:0007669"/>
    <property type="project" value="InterPro"/>
</dbReference>
<dbReference type="InterPro" id="IPR002213">
    <property type="entry name" value="UDP_glucos_trans"/>
</dbReference>
<dbReference type="Pfam" id="PF06722">
    <property type="entry name" value="EryCIII-like_C"/>
    <property type="match status" value="1"/>
</dbReference>
<dbReference type="InterPro" id="IPR010610">
    <property type="entry name" value="EryCIII-like_C"/>
</dbReference>
<protein>
    <submittedName>
        <fullName evidence="3">UDP:flavonoid glycosyltransferase YjiC, YdhE family</fullName>
    </submittedName>
</protein>
<gene>
    <name evidence="3" type="ORF">SAMN05443248_5330</name>
</gene>
<dbReference type="Gene3D" id="3.40.50.2000">
    <property type="entry name" value="Glycogen Phosphorylase B"/>
    <property type="match status" value="2"/>
</dbReference>
<reference evidence="3 4" key="1">
    <citation type="submission" date="2016-11" db="EMBL/GenBank/DDBJ databases">
        <authorList>
            <person name="Jaros S."/>
            <person name="Januszkiewicz K."/>
            <person name="Wedrychowicz H."/>
        </authorList>
    </citation>
    <scope>NUCLEOTIDE SEQUENCE [LARGE SCALE GENOMIC DNA]</scope>
    <source>
        <strain evidence="3 4">GAS138</strain>
    </source>
</reference>
<feature type="domain" description="Erythromycin biosynthesis protein CIII-like C-terminal" evidence="2">
    <location>
        <begin position="294"/>
        <end position="390"/>
    </location>
</feature>
<evidence type="ECO:0000313" key="3">
    <source>
        <dbReference type="EMBL" id="SHH59276.1"/>
    </source>
</evidence>
<dbReference type="GO" id="GO:0008194">
    <property type="term" value="F:UDP-glycosyltransferase activity"/>
    <property type="evidence" value="ECO:0007669"/>
    <property type="project" value="InterPro"/>
</dbReference>
<keyword evidence="3" id="KW-0808">Transferase</keyword>
<evidence type="ECO:0000313" key="4">
    <source>
        <dbReference type="Proteomes" id="UP000189796"/>
    </source>
</evidence>
<dbReference type="GO" id="GO:0016758">
    <property type="term" value="F:hexosyltransferase activity"/>
    <property type="evidence" value="ECO:0007669"/>
    <property type="project" value="InterPro"/>
</dbReference>
<dbReference type="PANTHER" id="PTHR48050:SF13">
    <property type="entry name" value="STEROL 3-BETA-GLUCOSYLTRANSFERASE UGT80A2"/>
    <property type="match status" value="1"/>
</dbReference>
<dbReference type="OrthoDB" id="9805366at2"/>
<dbReference type="AlphaFoldDB" id="A0A1M5U8U2"/>
<dbReference type="CDD" id="cd03784">
    <property type="entry name" value="GT1_Gtf-like"/>
    <property type="match status" value="1"/>
</dbReference>
<evidence type="ECO:0000259" key="2">
    <source>
        <dbReference type="Pfam" id="PF06722"/>
    </source>
</evidence>
<accession>A0A1M5U8U2</accession>